<keyword evidence="8" id="KW-1185">Reference proteome</keyword>
<keyword evidence="3" id="KW-0378">Hydrolase</keyword>
<evidence type="ECO:0000256" key="4">
    <source>
        <dbReference type="ARBA" id="ARBA00022833"/>
    </source>
</evidence>
<keyword evidence="2" id="KW-0479">Metal-binding</keyword>
<dbReference type="Proteomes" id="UP000031967">
    <property type="component" value="Unassembled WGS sequence"/>
</dbReference>
<protein>
    <recommendedName>
        <fullName evidence="6">MPN domain-containing protein</fullName>
    </recommendedName>
</protein>
<feature type="domain" description="MPN" evidence="6">
    <location>
        <begin position="3"/>
        <end position="141"/>
    </location>
</feature>
<dbReference type="InterPro" id="IPR037518">
    <property type="entry name" value="MPN"/>
</dbReference>
<evidence type="ECO:0000256" key="2">
    <source>
        <dbReference type="ARBA" id="ARBA00022723"/>
    </source>
</evidence>
<name>A0ABR5AC01_9BACL</name>
<keyword evidence="5" id="KW-0482">Metalloprotease</keyword>
<dbReference type="PROSITE" id="PS50249">
    <property type="entry name" value="MPN"/>
    <property type="match status" value="1"/>
</dbReference>
<evidence type="ECO:0000256" key="3">
    <source>
        <dbReference type="ARBA" id="ARBA00022801"/>
    </source>
</evidence>
<dbReference type="Pfam" id="PF14464">
    <property type="entry name" value="Prok-JAB"/>
    <property type="match status" value="1"/>
</dbReference>
<gene>
    <name evidence="7" type="ORF">SD70_25470</name>
</gene>
<keyword evidence="1" id="KW-0645">Protease</keyword>
<dbReference type="PANTHER" id="PTHR34858:SF1">
    <property type="entry name" value="CYSO-CYSTEINE PEPTIDASE"/>
    <property type="match status" value="1"/>
</dbReference>
<proteinExistence type="predicted"/>
<evidence type="ECO:0000259" key="6">
    <source>
        <dbReference type="PROSITE" id="PS50249"/>
    </source>
</evidence>
<dbReference type="Gene3D" id="3.40.140.10">
    <property type="entry name" value="Cytidine Deaminase, domain 2"/>
    <property type="match status" value="1"/>
</dbReference>
<evidence type="ECO:0000313" key="8">
    <source>
        <dbReference type="Proteomes" id="UP000031967"/>
    </source>
</evidence>
<dbReference type="InterPro" id="IPR051929">
    <property type="entry name" value="VirAsm_ModProt"/>
</dbReference>
<dbReference type="RefSeq" id="WP_041050876.1">
    <property type="nucleotide sequence ID" value="NZ_JXAK01000057.1"/>
</dbReference>
<dbReference type="SUPFAM" id="SSF102712">
    <property type="entry name" value="JAB1/MPN domain"/>
    <property type="match status" value="1"/>
</dbReference>
<evidence type="ECO:0000256" key="5">
    <source>
        <dbReference type="ARBA" id="ARBA00023049"/>
    </source>
</evidence>
<dbReference type="CDD" id="cd08070">
    <property type="entry name" value="MPN_like"/>
    <property type="match status" value="1"/>
</dbReference>
<organism evidence="7 8">
    <name type="scientific">Gordoniibacillus kamchatkensis</name>
    <dbReference type="NCBI Taxonomy" id="1590651"/>
    <lineage>
        <taxon>Bacteria</taxon>
        <taxon>Bacillati</taxon>
        <taxon>Bacillota</taxon>
        <taxon>Bacilli</taxon>
        <taxon>Bacillales</taxon>
        <taxon>Paenibacillaceae</taxon>
        <taxon>Gordoniibacillus</taxon>
    </lineage>
</organism>
<comment type="caution">
    <text evidence="7">The sequence shown here is derived from an EMBL/GenBank/DDBJ whole genome shotgun (WGS) entry which is preliminary data.</text>
</comment>
<keyword evidence="4" id="KW-0862">Zinc</keyword>
<evidence type="ECO:0000313" key="7">
    <source>
        <dbReference type="EMBL" id="KIL38566.1"/>
    </source>
</evidence>
<dbReference type="PANTHER" id="PTHR34858">
    <property type="entry name" value="CYSO-CYSTEINE PEPTIDASE"/>
    <property type="match status" value="1"/>
</dbReference>
<accession>A0ABR5AC01</accession>
<dbReference type="InterPro" id="IPR028090">
    <property type="entry name" value="JAB_dom_prok"/>
</dbReference>
<evidence type="ECO:0000256" key="1">
    <source>
        <dbReference type="ARBA" id="ARBA00022670"/>
    </source>
</evidence>
<reference evidence="7 8" key="1">
    <citation type="submission" date="2014-12" db="EMBL/GenBank/DDBJ databases">
        <title>Draft genome sequence of Paenibacillus kamchatkensis strain B-2647.</title>
        <authorList>
            <person name="Karlyshev A.V."/>
            <person name="Kudryashova E.B."/>
        </authorList>
    </citation>
    <scope>NUCLEOTIDE SEQUENCE [LARGE SCALE GENOMIC DNA]</scope>
    <source>
        <strain evidence="7 8">VKM B-2647</strain>
    </source>
</reference>
<sequence length="151" mass="16844">MPVTMCRELRQRLSDYCLSVYPLEACGFVTGDYIRETDELIADDFIPIRNDSGSPERHFEMNRSELAKLLASQPYQRLLGIFHSHPRTAPIPSAADLQTSWYSLPSYWIVSLQDADHPTLAVYRLARQSDGTLAPKLLPVRPPDGGAGLGA</sequence>
<dbReference type="EMBL" id="JXAK01000057">
    <property type="protein sequence ID" value="KIL38566.1"/>
    <property type="molecule type" value="Genomic_DNA"/>
</dbReference>